<evidence type="ECO:0000256" key="8">
    <source>
        <dbReference type="ARBA" id="ARBA00023242"/>
    </source>
</evidence>
<comment type="caution">
    <text evidence="15">The sequence shown here is derived from an EMBL/GenBank/DDBJ whole genome shotgun (WGS) entry which is preliminary data.</text>
</comment>
<evidence type="ECO:0000256" key="3">
    <source>
        <dbReference type="ARBA" id="ARBA00022723"/>
    </source>
</evidence>
<evidence type="ECO:0000313" key="15">
    <source>
        <dbReference type="EMBL" id="KJX92195.1"/>
    </source>
</evidence>
<gene>
    <name evidence="15" type="ORF">TI39_contig5894g00003</name>
</gene>
<reference evidence="15 16" key="1">
    <citation type="submission" date="2015-03" db="EMBL/GenBank/DDBJ databases">
        <title>RNA-seq based gene annotation and comparative genomics of four Zymoseptoria species reveal species-specific pathogenicity related genes and transposable element activity.</title>
        <authorList>
            <person name="Grandaubert J."/>
            <person name="Bhattacharyya A."/>
            <person name="Stukenbrock E.H."/>
        </authorList>
    </citation>
    <scope>NUCLEOTIDE SEQUENCE [LARGE SCALE GENOMIC DNA]</scope>
    <source>
        <strain evidence="15 16">Zb18110</strain>
    </source>
</reference>
<dbReference type="InterPro" id="IPR038534">
    <property type="entry name" value="Rtr1/RPAP2_sf"/>
</dbReference>
<dbReference type="GO" id="GO:0043175">
    <property type="term" value="F:RNA polymerase core enzyme binding"/>
    <property type="evidence" value="ECO:0007669"/>
    <property type="project" value="UniProtKB-UniRule"/>
</dbReference>
<dbReference type="Proteomes" id="UP000033647">
    <property type="component" value="Unassembled WGS sequence"/>
</dbReference>
<dbReference type="PROSITE" id="PS51479">
    <property type="entry name" value="ZF_RTR1"/>
    <property type="match status" value="1"/>
</dbReference>
<keyword evidence="4 12" id="KW-0863">Zinc-finger</keyword>
<evidence type="ECO:0000256" key="9">
    <source>
        <dbReference type="ARBA" id="ARBA00047761"/>
    </source>
</evidence>
<dbReference type="OrthoDB" id="2590500at2759"/>
<keyword evidence="8 12" id="KW-0539">Nucleus</keyword>
<comment type="function">
    <text evidence="12">Putative RNA polymerase II subunit B1 C-terminal domain (CTD) phosphatase involved in RNA polymerase II transcription regulation.</text>
</comment>
<evidence type="ECO:0000256" key="11">
    <source>
        <dbReference type="PROSITE-ProRule" id="PRU00812"/>
    </source>
</evidence>
<keyword evidence="16" id="KW-1185">Reference proteome</keyword>
<organism evidence="15 16">
    <name type="scientific">Zymoseptoria brevis</name>
    <dbReference type="NCBI Taxonomy" id="1047168"/>
    <lineage>
        <taxon>Eukaryota</taxon>
        <taxon>Fungi</taxon>
        <taxon>Dikarya</taxon>
        <taxon>Ascomycota</taxon>
        <taxon>Pezizomycotina</taxon>
        <taxon>Dothideomycetes</taxon>
        <taxon>Dothideomycetidae</taxon>
        <taxon>Mycosphaerellales</taxon>
        <taxon>Mycosphaerellaceae</taxon>
        <taxon>Zymoseptoria</taxon>
    </lineage>
</organism>
<dbReference type="GO" id="GO:0008270">
    <property type="term" value="F:zinc ion binding"/>
    <property type="evidence" value="ECO:0007669"/>
    <property type="project" value="UniProtKB-KW"/>
</dbReference>
<dbReference type="PANTHER" id="PTHR14732">
    <property type="entry name" value="RNA POLYMERASE II SUBUNIT B1 CTD PHOSPHATASE RPAP2-RELATED"/>
    <property type="match status" value="1"/>
</dbReference>
<evidence type="ECO:0000256" key="6">
    <source>
        <dbReference type="ARBA" id="ARBA00022833"/>
    </source>
</evidence>
<dbReference type="EC" id="3.1.3.16" evidence="12"/>
<accession>A0A0F4G7H1</accession>
<evidence type="ECO:0000256" key="13">
    <source>
        <dbReference type="SAM" id="MobiDB-lite"/>
    </source>
</evidence>
<name>A0A0F4G7H1_9PEZI</name>
<dbReference type="GO" id="GO:0005634">
    <property type="term" value="C:nucleus"/>
    <property type="evidence" value="ECO:0007669"/>
    <property type="project" value="UniProtKB-SubCell"/>
</dbReference>
<comment type="catalytic activity">
    <reaction evidence="9 12">
        <text>O-phospho-L-seryl-[protein] + H2O = L-seryl-[protein] + phosphate</text>
        <dbReference type="Rhea" id="RHEA:20629"/>
        <dbReference type="Rhea" id="RHEA-COMP:9863"/>
        <dbReference type="Rhea" id="RHEA-COMP:11604"/>
        <dbReference type="ChEBI" id="CHEBI:15377"/>
        <dbReference type="ChEBI" id="CHEBI:29999"/>
        <dbReference type="ChEBI" id="CHEBI:43474"/>
        <dbReference type="ChEBI" id="CHEBI:83421"/>
        <dbReference type="EC" id="3.1.3.16"/>
    </reaction>
</comment>
<evidence type="ECO:0000313" key="16">
    <source>
        <dbReference type="Proteomes" id="UP000033647"/>
    </source>
</evidence>
<evidence type="ECO:0000259" key="14">
    <source>
        <dbReference type="PROSITE" id="PS51479"/>
    </source>
</evidence>
<dbReference type="AlphaFoldDB" id="A0A0F4G7H1"/>
<comment type="catalytic activity">
    <reaction evidence="10 12">
        <text>O-phospho-L-threonyl-[protein] + H2O = L-threonyl-[protein] + phosphate</text>
        <dbReference type="Rhea" id="RHEA:47004"/>
        <dbReference type="Rhea" id="RHEA-COMP:11060"/>
        <dbReference type="Rhea" id="RHEA-COMP:11605"/>
        <dbReference type="ChEBI" id="CHEBI:15377"/>
        <dbReference type="ChEBI" id="CHEBI:30013"/>
        <dbReference type="ChEBI" id="CHEBI:43474"/>
        <dbReference type="ChEBI" id="CHEBI:61977"/>
        <dbReference type="EC" id="3.1.3.16"/>
    </reaction>
</comment>
<evidence type="ECO:0000256" key="5">
    <source>
        <dbReference type="ARBA" id="ARBA00022801"/>
    </source>
</evidence>
<dbReference type="PANTHER" id="PTHR14732:SF0">
    <property type="entry name" value="RNA POLYMERASE II SUBUNIT B1 CTD PHOSPHATASE RPAP2-RELATED"/>
    <property type="match status" value="1"/>
</dbReference>
<evidence type="ECO:0000256" key="7">
    <source>
        <dbReference type="ARBA" id="ARBA00022912"/>
    </source>
</evidence>
<keyword evidence="6 12" id="KW-0862">Zinc</keyword>
<evidence type="ECO:0000256" key="10">
    <source>
        <dbReference type="ARBA" id="ARBA00048336"/>
    </source>
</evidence>
<dbReference type="EMBL" id="LAFY01005849">
    <property type="protein sequence ID" value="KJX92195.1"/>
    <property type="molecule type" value="Genomic_DNA"/>
</dbReference>
<keyword evidence="5 12" id="KW-0378">Hydrolase</keyword>
<evidence type="ECO:0000256" key="2">
    <source>
        <dbReference type="ARBA" id="ARBA00005676"/>
    </source>
</evidence>
<feature type="compositionally biased region" description="Acidic residues" evidence="13">
    <location>
        <begin position="328"/>
        <end position="347"/>
    </location>
</feature>
<dbReference type="STRING" id="1047168.A0A0F4G7H1"/>
<sequence>MSLSDWQLFSDSGFHVWRMKMYIHLIDFDFTLAQQAQVSMSSDTSKDWIISRKMASTTPLKSILRPQPPRKKKVPEITEEQKAQIEKDKRNLDLALKHAHRIQYQKDVEATILNSTIALLDFPSSSTFTAREALAFTTLVKNFQPSDYDSLIEERRIDSKCGYVLCPQPPRAITLGASAAWKLKKGAGDWCSDHCAKKALYVRTQLSEVPAWERVPQQVPDIQLHADDTPPEDDPIVRRAKRAERVNEWRTKVADDEELATERGEKTTSFRPNQVMSEAVVEKKVTGRAKAPEMEGDLFAMPGGLIEGYAPRKVVAKSRIGGKSQANEYEDDEEEEDYEEELDDYDE</sequence>
<dbReference type="InterPro" id="IPR007308">
    <property type="entry name" value="Rtr1/RPAP2_dom"/>
</dbReference>
<dbReference type="InterPro" id="IPR039693">
    <property type="entry name" value="Rtr1/RPAP2"/>
</dbReference>
<protein>
    <recommendedName>
        <fullName evidence="12">RNA polymerase II subunit B1 CTD phosphatase RPAP2 homolog</fullName>
        <ecNumber evidence="12">3.1.3.16</ecNumber>
    </recommendedName>
</protein>
<dbReference type="Gene3D" id="1.25.40.820">
    <property type="match status" value="1"/>
</dbReference>
<dbReference type="GO" id="GO:0008420">
    <property type="term" value="F:RNA polymerase II CTD heptapeptide repeat phosphatase activity"/>
    <property type="evidence" value="ECO:0007669"/>
    <property type="project" value="UniProtKB-UniRule"/>
</dbReference>
<evidence type="ECO:0000256" key="12">
    <source>
        <dbReference type="RuleBase" id="RU367080"/>
    </source>
</evidence>
<evidence type="ECO:0000256" key="1">
    <source>
        <dbReference type="ARBA" id="ARBA00004123"/>
    </source>
</evidence>
<comment type="subcellular location">
    <subcellularLocation>
        <location evidence="1 12">Nucleus</location>
    </subcellularLocation>
</comment>
<keyword evidence="3 12" id="KW-0479">Metal-binding</keyword>
<comment type="similarity">
    <text evidence="2 11 12">Belongs to the RPAP2 family.</text>
</comment>
<dbReference type="GO" id="GO:0005737">
    <property type="term" value="C:cytoplasm"/>
    <property type="evidence" value="ECO:0007669"/>
    <property type="project" value="TreeGrafter"/>
</dbReference>
<feature type="domain" description="RTR1-type" evidence="14">
    <location>
        <begin position="138"/>
        <end position="215"/>
    </location>
</feature>
<feature type="region of interest" description="Disordered" evidence="13">
    <location>
        <begin position="317"/>
        <end position="347"/>
    </location>
</feature>
<dbReference type="Pfam" id="PF04181">
    <property type="entry name" value="RPAP2_Rtr1"/>
    <property type="match status" value="1"/>
</dbReference>
<evidence type="ECO:0000256" key="4">
    <source>
        <dbReference type="ARBA" id="ARBA00022771"/>
    </source>
</evidence>
<proteinExistence type="inferred from homology"/>
<keyword evidence="7 12" id="KW-0904">Protein phosphatase</keyword>